<keyword evidence="2" id="KW-1185">Reference proteome</keyword>
<dbReference type="HOGENOM" id="CLU_2508120_0_0_7"/>
<name>E1WZY7_HALMS</name>
<sequence length="85" mass="10011">MMENIELQEKLYDQYREELQLAYKSCLHSGQFFAGEFNHHINEIWAIAKDEGFTEMDFQEIIDEVANQHVDSVIYPFPTLMHTAA</sequence>
<proteinExistence type="predicted"/>
<protein>
    <submittedName>
        <fullName evidence="1">Uncharacterized protein</fullName>
    </submittedName>
</protein>
<gene>
    <name evidence="1" type="ordered locus">BMS_3168</name>
</gene>
<reference evidence="2" key="1">
    <citation type="journal article" date="2013" name="ISME J.">
        <title>A small predatory core genome in the divergent marine Bacteriovorax marinus SJ and the terrestrial Bdellovibrio bacteriovorus.</title>
        <authorList>
            <person name="Crossman L.C."/>
            <person name="Chen H."/>
            <person name="Cerdeno-Tarraga A.M."/>
            <person name="Brooks K."/>
            <person name="Quail M.A."/>
            <person name="Pineiro S.A."/>
            <person name="Hobley L."/>
            <person name="Sockett R.E."/>
            <person name="Bentley S.D."/>
            <person name="Parkhill J."/>
            <person name="Williams H.N."/>
            <person name="Stine O.C."/>
        </authorList>
    </citation>
    <scope>NUCLEOTIDE SEQUENCE [LARGE SCALE GENOMIC DNA]</scope>
    <source>
        <strain evidence="2">ATCC BAA-682 / DSM 15412 / SJ</strain>
    </source>
</reference>
<dbReference type="AlphaFoldDB" id="E1WZY7"/>
<organism evidence="1 2">
    <name type="scientific">Halobacteriovorax marinus (strain ATCC BAA-682 / DSM 15412 / SJ)</name>
    <name type="common">Bacteriovorax marinus</name>
    <dbReference type="NCBI Taxonomy" id="862908"/>
    <lineage>
        <taxon>Bacteria</taxon>
        <taxon>Pseudomonadati</taxon>
        <taxon>Bdellovibrionota</taxon>
        <taxon>Bacteriovoracia</taxon>
        <taxon>Bacteriovoracales</taxon>
        <taxon>Halobacteriovoraceae</taxon>
        <taxon>Halobacteriovorax</taxon>
    </lineage>
</organism>
<dbReference type="OrthoDB" id="5297355at2"/>
<dbReference type="EMBL" id="FQ312005">
    <property type="protein sequence ID" value="CBW27923.1"/>
    <property type="molecule type" value="Genomic_DNA"/>
</dbReference>
<dbReference type="Proteomes" id="UP000008963">
    <property type="component" value="Chromosome"/>
</dbReference>
<dbReference type="KEGG" id="bmx:BMS_3168"/>
<accession>E1WZY7</accession>
<evidence type="ECO:0000313" key="2">
    <source>
        <dbReference type="Proteomes" id="UP000008963"/>
    </source>
</evidence>
<dbReference type="RefSeq" id="WP_014245693.1">
    <property type="nucleotide sequence ID" value="NC_016620.1"/>
</dbReference>
<evidence type="ECO:0000313" key="1">
    <source>
        <dbReference type="EMBL" id="CBW27923.1"/>
    </source>
</evidence>
<dbReference type="PATRIC" id="fig|862908.3.peg.3029"/>